<dbReference type="SUPFAM" id="SSF54211">
    <property type="entry name" value="Ribosomal protein S5 domain 2-like"/>
    <property type="match status" value="1"/>
</dbReference>
<dbReference type="Pfam" id="PF13654">
    <property type="entry name" value="AAA_32"/>
    <property type="match status" value="1"/>
</dbReference>
<organism evidence="3">
    <name type="scientific">hydrothermal vent metagenome</name>
    <dbReference type="NCBI Taxonomy" id="652676"/>
    <lineage>
        <taxon>unclassified sequences</taxon>
        <taxon>metagenomes</taxon>
        <taxon>ecological metagenomes</taxon>
    </lineage>
</organism>
<accession>A0A3B0R7V7</accession>
<dbReference type="Pfam" id="PF05362">
    <property type="entry name" value="Lon_C"/>
    <property type="match status" value="1"/>
</dbReference>
<keyword evidence="1 3" id="KW-0645">Protease</keyword>
<sequence>MVNMKPLPAGELAWQCDPESFSFTTTDDAADIGEIIGQERALKAIDFGLGIEDGGYNIFVLGVSGTGKNSIVRARLEEKAAEEAVPPDWLYVHNFSSPDTPKALRLPSGKGIELVNDMEDLVVTLRRDIPKVFESKDYESHRDEILDGQQERTKVLFHRLEQAAKEKGFTLKKTSSGVSVVPAKEDGKPLEQKDFDKLTVEERNAFEESSRGLQEKLGDVVREARSIDRKTHDKVDQLDREMVQYVVGPLIGEILEKYKDFEEVVAYLNDVRDSIFRNIATFRPQEEMALPFGIKVAQNEPTFERYEVNLIVNNLAKSGAPVVFEPNPTYHNLFGSIEHKVSYGVASTDFTMIKGGAIHKANGGYLVVNALDVLKNVFVYDSLKRLIKNKELRIEDVWEQYRAVSTVTLKPEPIPIDLKIVLIGEPMLYYILHNYDREYRKLFKVKADFDSDMDRTPEAIERYAQFVVARCRHKKLLPFDKGAVARVVEYACRYSGDKKKLTANFAYVESLVTEASYWAGKGREATVVSGDDVERAWDERIYRSSKIEELLREMIVDDTIMISTKDRVAGQLNGLAVLNPGDYAFGKPSKITASVSMGAKGVVGIEREVKMSGRIHNKSQFILKSLLGARYATDFPLSFSATICFEQLYDEIDGDSATCAEFYALLSALSGKELSQGIAVTGSMNQCGEVQPIGGVNEKIEGFFKVCKAKGFTGGQGVIIPRRNVRNLMLSREVRDAAEAGDFAIYPIDMVDEGLEILSGCPVGERGKNGKFAKGTVNFLVEKRLRELATKFKAFGKAKPAKKTHKKVVPKKSEK</sequence>
<dbReference type="InterPro" id="IPR046844">
    <property type="entry name" value="Lon-like_helical"/>
</dbReference>
<dbReference type="GO" id="GO:0005524">
    <property type="term" value="F:ATP binding"/>
    <property type="evidence" value="ECO:0007669"/>
    <property type="project" value="InterPro"/>
</dbReference>
<dbReference type="InterPro" id="IPR046843">
    <property type="entry name" value="LonB_AAA-LID"/>
</dbReference>
<reference evidence="3" key="1">
    <citation type="submission" date="2018-06" db="EMBL/GenBank/DDBJ databases">
        <authorList>
            <person name="Zhirakovskaya E."/>
        </authorList>
    </citation>
    <scope>NUCLEOTIDE SEQUENCE</scope>
</reference>
<dbReference type="GO" id="GO:0004176">
    <property type="term" value="F:ATP-dependent peptidase activity"/>
    <property type="evidence" value="ECO:0007669"/>
    <property type="project" value="InterPro"/>
</dbReference>
<name>A0A3B0R7V7_9ZZZZ</name>
<dbReference type="Gene3D" id="3.30.230.10">
    <property type="match status" value="1"/>
</dbReference>
<dbReference type="AlphaFoldDB" id="A0A3B0R7V7"/>
<dbReference type="EMBL" id="UOEA01000056">
    <property type="protein sequence ID" value="VAV83938.1"/>
    <property type="molecule type" value="Genomic_DNA"/>
</dbReference>
<feature type="domain" description="Lon proteolytic" evidence="2">
    <location>
        <begin position="566"/>
        <end position="761"/>
    </location>
</feature>
<dbReference type="InterPro" id="IPR041699">
    <property type="entry name" value="AAA_32"/>
</dbReference>
<dbReference type="PROSITE" id="PS51786">
    <property type="entry name" value="LON_PROTEOLYTIC"/>
    <property type="match status" value="1"/>
</dbReference>
<dbReference type="InterPro" id="IPR014721">
    <property type="entry name" value="Ribsml_uS5_D2-typ_fold_subgr"/>
</dbReference>
<evidence type="ECO:0000256" key="1">
    <source>
        <dbReference type="ARBA" id="ARBA00022670"/>
    </source>
</evidence>
<dbReference type="PRINTS" id="PR00830">
    <property type="entry name" value="ENDOLAPTASE"/>
</dbReference>
<dbReference type="SUPFAM" id="SSF52540">
    <property type="entry name" value="P-loop containing nucleoside triphosphate hydrolases"/>
    <property type="match status" value="1"/>
</dbReference>
<evidence type="ECO:0000313" key="3">
    <source>
        <dbReference type="EMBL" id="VAV83938.1"/>
    </source>
</evidence>
<dbReference type="Gene3D" id="3.40.50.300">
    <property type="entry name" value="P-loop containing nucleotide triphosphate hydrolases"/>
    <property type="match status" value="2"/>
</dbReference>
<dbReference type="InterPro" id="IPR027065">
    <property type="entry name" value="Lon_Prtase"/>
</dbReference>
<dbReference type="Gene3D" id="1.10.8.60">
    <property type="match status" value="1"/>
</dbReference>
<keyword evidence="3" id="KW-0378">Hydrolase</keyword>
<dbReference type="InterPro" id="IPR020568">
    <property type="entry name" value="Ribosomal_Su5_D2-typ_SF"/>
</dbReference>
<dbReference type="InterPro" id="IPR008269">
    <property type="entry name" value="Lon_proteolytic"/>
</dbReference>
<dbReference type="GO" id="GO:0006508">
    <property type="term" value="P:proteolysis"/>
    <property type="evidence" value="ECO:0007669"/>
    <property type="project" value="UniProtKB-KW"/>
</dbReference>
<dbReference type="GO" id="GO:0030163">
    <property type="term" value="P:protein catabolic process"/>
    <property type="evidence" value="ECO:0007669"/>
    <property type="project" value="InterPro"/>
</dbReference>
<dbReference type="GO" id="GO:0004252">
    <property type="term" value="F:serine-type endopeptidase activity"/>
    <property type="evidence" value="ECO:0007669"/>
    <property type="project" value="UniProtKB-EC"/>
</dbReference>
<gene>
    <name evidence="3" type="ORF">MNBD_DELTA01-1596</name>
</gene>
<proteinExistence type="predicted"/>
<dbReference type="Pfam" id="PF20437">
    <property type="entry name" value="LonC_helical"/>
    <property type="match status" value="1"/>
</dbReference>
<dbReference type="EC" id="3.4.21.53" evidence="3"/>
<protein>
    <submittedName>
        <fullName evidence="3">ATP-dependent protease La Type II</fullName>
        <ecNumber evidence="3">3.4.21.53</ecNumber>
    </submittedName>
</protein>
<evidence type="ECO:0000259" key="2">
    <source>
        <dbReference type="PROSITE" id="PS51786"/>
    </source>
</evidence>
<dbReference type="PANTHER" id="PTHR10046">
    <property type="entry name" value="ATP DEPENDENT LON PROTEASE FAMILY MEMBER"/>
    <property type="match status" value="1"/>
</dbReference>
<dbReference type="Pfam" id="PF20436">
    <property type="entry name" value="LonB_AAA-LID"/>
    <property type="match status" value="1"/>
</dbReference>
<dbReference type="InterPro" id="IPR027417">
    <property type="entry name" value="P-loop_NTPase"/>
</dbReference>